<evidence type="ECO:0000259" key="1">
    <source>
        <dbReference type="Pfam" id="PF09361"/>
    </source>
</evidence>
<dbReference type="EMBL" id="CP065725">
    <property type="protein sequence ID" value="QPT39717.1"/>
    <property type="molecule type" value="Genomic_DNA"/>
</dbReference>
<accession>A0A378XH69</accession>
<gene>
    <name evidence="2" type="ORF">I6G29_11370</name>
    <name evidence="3" type="ORF">NCTC11997_02341</name>
</gene>
<dbReference type="Proteomes" id="UP000594903">
    <property type="component" value="Chromosome"/>
</dbReference>
<evidence type="ECO:0000313" key="2">
    <source>
        <dbReference type="EMBL" id="QPT39717.1"/>
    </source>
</evidence>
<dbReference type="Proteomes" id="UP000254603">
    <property type="component" value="Unassembled WGS sequence"/>
</dbReference>
<evidence type="ECO:0000313" key="5">
    <source>
        <dbReference type="Proteomes" id="UP000594903"/>
    </source>
</evidence>
<evidence type="ECO:0000313" key="3">
    <source>
        <dbReference type="EMBL" id="SUA57297.1"/>
    </source>
</evidence>
<evidence type="ECO:0000313" key="4">
    <source>
        <dbReference type="Proteomes" id="UP000254603"/>
    </source>
</evidence>
<dbReference type="EMBL" id="UGSB01000001">
    <property type="protein sequence ID" value="SUA57297.1"/>
    <property type="molecule type" value="Genomic_DNA"/>
</dbReference>
<feature type="domain" description="Phasin" evidence="1">
    <location>
        <begin position="11"/>
        <end position="62"/>
    </location>
</feature>
<proteinExistence type="predicted"/>
<dbReference type="Pfam" id="PF09361">
    <property type="entry name" value="Phasin_2"/>
    <property type="match status" value="1"/>
</dbReference>
<reference evidence="3 4" key="1">
    <citation type="submission" date="2018-06" db="EMBL/GenBank/DDBJ databases">
        <authorList>
            <consortium name="Pathogen Informatics"/>
            <person name="Doyle S."/>
        </authorList>
    </citation>
    <scope>NUCLEOTIDE SEQUENCE [LARGE SCALE GENOMIC DNA]</scope>
    <source>
        <strain evidence="3 4">NCTC11997</strain>
    </source>
</reference>
<dbReference type="InterPro" id="IPR018968">
    <property type="entry name" value="Phasin"/>
</dbReference>
<name>A0A378XH69_9BURK</name>
<dbReference type="AlphaFoldDB" id="A0A378XH69"/>
<sequence length="66" mass="7413">MSKAPLTPSPQQLIEKQQRNIENVMTAQNHLFASLEKLVNLNIELFKSSLDEVAAQSQKVGQLQVH</sequence>
<dbReference type="RefSeq" id="WP_018575551.1">
    <property type="nucleotide sequence ID" value="NZ_CP065725.1"/>
</dbReference>
<keyword evidence="5" id="KW-1185">Reference proteome</keyword>
<organism evidence="3 4">
    <name type="scientific">Oligella ureolytica</name>
    <dbReference type="NCBI Taxonomy" id="90244"/>
    <lineage>
        <taxon>Bacteria</taxon>
        <taxon>Pseudomonadati</taxon>
        <taxon>Pseudomonadota</taxon>
        <taxon>Betaproteobacteria</taxon>
        <taxon>Burkholderiales</taxon>
        <taxon>Alcaligenaceae</taxon>
        <taxon>Oligella</taxon>
    </lineage>
</organism>
<protein>
    <submittedName>
        <fullName evidence="2">Phasin family protein</fullName>
    </submittedName>
    <submittedName>
        <fullName evidence="3">Phasin protein</fullName>
    </submittedName>
</protein>
<reference evidence="2 5" key="2">
    <citation type="submission" date="2020-12" db="EMBL/GenBank/DDBJ databases">
        <title>FDA dAtabase for Regulatory Grade micrObial Sequences (FDA-ARGOS): Supporting development and validation of Infectious Disease Dx tests.</title>
        <authorList>
            <person name="Sproer C."/>
            <person name="Gronow S."/>
            <person name="Severitt S."/>
            <person name="Schroder I."/>
            <person name="Tallon L."/>
            <person name="Sadzewicz L."/>
            <person name="Zhao X."/>
            <person name="Boylan J."/>
            <person name="Ott S."/>
            <person name="Bowen H."/>
            <person name="Vavikolanu K."/>
            <person name="Mehta A."/>
            <person name="Aluvathingal J."/>
            <person name="Nadendla S."/>
            <person name="Lowell S."/>
            <person name="Myers T."/>
            <person name="Yan Y."/>
            <person name="Sichtig H."/>
        </authorList>
    </citation>
    <scope>NUCLEOTIDE SEQUENCE [LARGE SCALE GENOMIC DNA]</scope>
    <source>
        <strain evidence="2 5">FDAARGOS_872</strain>
    </source>
</reference>